<evidence type="ECO:0000259" key="12">
    <source>
        <dbReference type="PROSITE" id="PS52015"/>
    </source>
</evidence>
<dbReference type="InterPro" id="IPR037682">
    <property type="entry name" value="TonB_C"/>
</dbReference>
<dbReference type="Gene3D" id="3.30.1150.10">
    <property type="match status" value="1"/>
</dbReference>
<evidence type="ECO:0000256" key="1">
    <source>
        <dbReference type="ARBA" id="ARBA00004383"/>
    </source>
</evidence>
<dbReference type="GO" id="GO:0055085">
    <property type="term" value="P:transmembrane transport"/>
    <property type="evidence" value="ECO:0007669"/>
    <property type="project" value="InterPro"/>
</dbReference>
<dbReference type="GO" id="GO:0098797">
    <property type="term" value="C:plasma membrane protein complex"/>
    <property type="evidence" value="ECO:0007669"/>
    <property type="project" value="TreeGrafter"/>
</dbReference>
<dbReference type="InterPro" id="IPR006260">
    <property type="entry name" value="TonB/TolA_C"/>
</dbReference>
<keyword evidence="14" id="KW-1185">Reference proteome</keyword>
<evidence type="ECO:0000256" key="7">
    <source>
        <dbReference type="ARBA" id="ARBA00022927"/>
    </source>
</evidence>
<proteinExistence type="inferred from homology"/>
<dbReference type="OrthoDB" id="8781890at2"/>
<feature type="compositionally biased region" description="Low complexity" evidence="10">
    <location>
        <begin position="95"/>
        <end position="113"/>
    </location>
</feature>
<dbReference type="PROSITE" id="PS52015">
    <property type="entry name" value="TONB_CTD"/>
    <property type="match status" value="1"/>
</dbReference>
<accession>A0A127PK79</accession>
<feature type="transmembrane region" description="Helical" evidence="11">
    <location>
        <begin position="12"/>
        <end position="35"/>
    </location>
</feature>
<dbReference type="AlphaFoldDB" id="A0A127PK79"/>
<dbReference type="InterPro" id="IPR051045">
    <property type="entry name" value="TonB-dependent_transducer"/>
</dbReference>
<dbReference type="PANTHER" id="PTHR33446:SF2">
    <property type="entry name" value="PROTEIN TONB"/>
    <property type="match status" value="1"/>
</dbReference>
<feature type="domain" description="TonB C-terminal" evidence="12">
    <location>
        <begin position="141"/>
        <end position="229"/>
    </location>
</feature>
<dbReference type="Proteomes" id="UP000071778">
    <property type="component" value="Chromosome"/>
</dbReference>
<dbReference type="NCBIfam" id="TIGR01352">
    <property type="entry name" value="tonB_Cterm"/>
    <property type="match status" value="1"/>
</dbReference>
<keyword evidence="4" id="KW-1003">Cell membrane</keyword>
<feature type="region of interest" description="Disordered" evidence="10">
    <location>
        <begin position="51"/>
        <end position="138"/>
    </location>
</feature>
<dbReference type="PANTHER" id="PTHR33446">
    <property type="entry name" value="PROTEIN TONB-RELATED"/>
    <property type="match status" value="1"/>
</dbReference>
<feature type="compositionally biased region" description="Low complexity" evidence="10">
    <location>
        <begin position="76"/>
        <end position="87"/>
    </location>
</feature>
<evidence type="ECO:0000256" key="8">
    <source>
        <dbReference type="ARBA" id="ARBA00022989"/>
    </source>
</evidence>
<feature type="compositionally biased region" description="Pro residues" evidence="10">
    <location>
        <begin position="54"/>
        <end position="75"/>
    </location>
</feature>
<comment type="subcellular location">
    <subcellularLocation>
        <location evidence="1">Cell inner membrane</location>
        <topology evidence="1">Single-pass membrane protein</topology>
        <orientation evidence="1">Periplasmic side</orientation>
    </subcellularLocation>
</comment>
<dbReference type="GO" id="GO:0031992">
    <property type="term" value="F:energy transducer activity"/>
    <property type="evidence" value="ECO:0007669"/>
    <property type="project" value="TreeGrafter"/>
</dbReference>
<evidence type="ECO:0000256" key="9">
    <source>
        <dbReference type="ARBA" id="ARBA00023136"/>
    </source>
</evidence>
<keyword evidence="3" id="KW-0813">Transport</keyword>
<evidence type="ECO:0000256" key="5">
    <source>
        <dbReference type="ARBA" id="ARBA00022519"/>
    </source>
</evidence>
<dbReference type="PATRIC" id="fig|279058.17.peg.224"/>
<keyword evidence="5" id="KW-0997">Cell inner membrane</keyword>
<dbReference type="RefSeq" id="WP_061531937.1">
    <property type="nucleotide sequence ID" value="NZ_CP013233.1"/>
</dbReference>
<protein>
    <submittedName>
        <fullName evidence="13">TonB family C-terminal domain protein</fullName>
    </submittedName>
</protein>
<keyword evidence="6 11" id="KW-0812">Transmembrane</keyword>
<reference evidence="13 14" key="1">
    <citation type="submission" date="2015-11" db="EMBL/GenBank/DDBJ databases">
        <title>Exploring the genomic traits of fungus-feeding bacterial genus Collimonas.</title>
        <authorList>
            <person name="Song C."/>
            <person name="Schmidt R."/>
            <person name="de Jager V."/>
            <person name="Krzyzanowska D."/>
            <person name="Jongedijk E."/>
            <person name="Cankar K."/>
            <person name="Beekwilder J."/>
            <person name="van Veen A."/>
            <person name="de Boer W."/>
            <person name="van Veen J.A."/>
            <person name="Garbeva P."/>
        </authorList>
    </citation>
    <scope>NUCLEOTIDE SEQUENCE [LARGE SCALE GENOMIC DNA]</scope>
    <source>
        <strain evidence="13 14">Ter282</strain>
    </source>
</reference>
<dbReference type="Pfam" id="PF03544">
    <property type="entry name" value="TonB_C"/>
    <property type="match status" value="1"/>
</dbReference>
<dbReference type="SUPFAM" id="SSF74653">
    <property type="entry name" value="TolA/TonB C-terminal domain"/>
    <property type="match status" value="1"/>
</dbReference>
<name>A0A127PK79_9BURK</name>
<evidence type="ECO:0000256" key="3">
    <source>
        <dbReference type="ARBA" id="ARBA00022448"/>
    </source>
</evidence>
<evidence type="ECO:0000256" key="2">
    <source>
        <dbReference type="ARBA" id="ARBA00006555"/>
    </source>
</evidence>
<keyword evidence="8 11" id="KW-1133">Transmembrane helix</keyword>
<dbReference type="GO" id="GO:0015031">
    <property type="term" value="P:protein transport"/>
    <property type="evidence" value="ECO:0007669"/>
    <property type="project" value="UniProtKB-KW"/>
</dbReference>
<comment type="similarity">
    <text evidence="2">Belongs to the TonB family.</text>
</comment>
<evidence type="ECO:0000256" key="10">
    <source>
        <dbReference type="SAM" id="MobiDB-lite"/>
    </source>
</evidence>
<gene>
    <name evidence="13" type="ORF">CAter282_0203</name>
</gene>
<dbReference type="EMBL" id="CP013235">
    <property type="protein sequence ID" value="AMP08027.1"/>
    <property type="molecule type" value="Genomic_DNA"/>
</dbReference>
<evidence type="ECO:0000256" key="4">
    <source>
        <dbReference type="ARBA" id="ARBA00022475"/>
    </source>
</evidence>
<feature type="compositionally biased region" description="Pro residues" evidence="10">
    <location>
        <begin position="123"/>
        <end position="132"/>
    </location>
</feature>
<evidence type="ECO:0000256" key="11">
    <source>
        <dbReference type="SAM" id="Phobius"/>
    </source>
</evidence>
<keyword evidence="9 11" id="KW-0472">Membrane</keyword>
<evidence type="ECO:0000313" key="13">
    <source>
        <dbReference type="EMBL" id="AMP08027.1"/>
    </source>
</evidence>
<keyword evidence="7" id="KW-0653">Protein transport</keyword>
<sequence>MSTIFRHFPGRAFALAILAELVIVAVLALMLAGAVSSKPALSEPVPIMLVSEEPAPPEPTPPAPPPPKPQPPVALPKPQVQPKTKVAPPKPTPPAAVAAAPSPTPSESAPQAETPTAFSEPVRTPPAPPPPAGNKDAPNAEYAAKVKAAVQAAVVYPPAAAALHFSGRVRVEFHLRDGVAGQARIVTPSGIGMIDRAALQSVQNARYPEAPPDMQGKDHVYQVWVEFTS</sequence>
<evidence type="ECO:0000256" key="6">
    <source>
        <dbReference type="ARBA" id="ARBA00022692"/>
    </source>
</evidence>
<evidence type="ECO:0000313" key="14">
    <source>
        <dbReference type="Proteomes" id="UP000071778"/>
    </source>
</evidence>
<organism evidence="13 14">
    <name type="scientific">Collimonas arenae</name>
    <dbReference type="NCBI Taxonomy" id="279058"/>
    <lineage>
        <taxon>Bacteria</taxon>
        <taxon>Pseudomonadati</taxon>
        <taxon>Pseudomonadota</taxon>
        <taxon>Betaproteobacteria</taxon>
        <taxon>Burkholderiales</taxon>
        <taxon>Oxalobacteraceae</taxon>
        <taxon>Collimonas</taxon>
    </lineage>
</organism>